<dbReference type="InterPro" id="IPR056266">
    <property type="entry name" value="CDCP1_CUB_3rd_6th"/>
</dbReference>
<dbReference type="Proteomes" id="UP000324632">
    <property type="component" value="Chromosome 24"/>
</dbReference>
<name>A0A5A9MYS4_9TELE</name>
<feature type="region of interest" description="Disordered" evidence="1">
    <location>
        <begin position="95"/>
        <end position="146"/>
    </location>
</feature>
<evidence type="ECO:0000259" key="3">
    <source>
        <dbReference type="Pfam" id="PF23665"/>
    </source>
</evidence>
<feature type="domain" description="CDCP1 second and fifth CUB" evidence="5">
    <location>
        <begin position="168"/>
        <end position="230"/>
    </location>
</feature>
<feature type="domain" description="CDCP1 first CUB" evidence="4">
    <location>
        <begin position="28"/>
        <end position="87"/>
    </location>
</feature>
<feature type="chain" id="PRO_5022688511" description="CUB domain-containing protein" evidence="2">
    <location>
        <begin position="27"/>
        <end position="607"/>
    </location>
</feature>
<dbReference type="PANTHER" id="PTHR14477:SF1">
    <property type="entry name" value="CUB DOMAIN-CONTAINING PROTEIN 1"/>
    <property type="match status" value="1"/>
</dbReference>
<dbReference type="EMBL" id="SOYY01000024">
    <property type="protein sequence ID" value="KAA0702874.1"/>
    <property type="molecule type" value="Genomic_DNA"/>
</dbReference>
<evidence type="ECO:0000256" key="1">
    <source>
        <dbReference type="SAM" id="MobiDB-lite"/>
    </source>
</evidence>
<comment type="caution">
    <text evidence="6">The sequence shown here is derived from an EMBL/GenBank/DDBJ whole genome shotgun (WGS) entry which is preliminary data.</text>
</comment>
<sequence>MQTCRFGSVVFFWGCFLSTVLDLTECAQINITVEKGITINLSASTTNSECKVCINQNCQSSAILKSNTVLDFSCSQPENVFVVRIFRGMVEYARRDRGSRPPGRKERHAVGESSPPRDLAVPESSGSADEGRPPVAARSGGSGETEVQVVATVKASVERRPVLPRPWVEIQQTDSCPDKHMYTFISLKDIVGRFCQNGSIRHIVLCNPGTLSLHVYGGQRLDKKVIIVSVKKTMNSLAEIIVDFNEKSKLLDFFSPNYPDGFPSKTKMLWSFNVPPSYYTSVSLLSYTLPTCLNPHDIPDIAYHWSEKKFAITRLRDSQPSMEPGSFSLSLRNCEISKKNTSQKGLMVHIQISVIKSPKEVSHDNRGITVGQFCPKGPIQNININKSKIDITVSRTATDDHCHLINPIINYLFRKEISEHYIFTVEAKSHYTALLATPAWPSGMTQSNTVSWIVMLDPQFKGKLEFKNVSQPKCKELCTSITVQSFRSMMMLYSTKEEDKIRDLQVLESFYLNMTNCKSISGDFKAMMQLTVQKSLRIPITQEDPHIYEYIVDTNVCSGLCNLNKQCTESSMDDRDPQQNWPPLPERAMGKGFTTNNHNMIDKELYG</sequence>
<evidence type="ECO:0000259" key="4">
    <source>
        <dbReference type="Pfam" id="PF23667"/>
    </source>
</evidence>
<dbReference type="AlphaFoldDB" id="A0A5A9MYS4"/>
<protein>
    <recommendedName>
        <fullName evidence="8">CUB domain-containing protein</fullName>
    </recommendedName>
</protein>
<organism evidence="6 7">
    <name type="scientific">Triplophysa tibetana</name>
    <dbReference type="NCBI Taxonomy" id="1572043"/>
    <lineage>
        <taxon>Eukaryota</taxon>
        <taxon>Metazoa</taxon>
        <taxon>Chordata</taxon>
        <taxon>Craniata</taxon>
        <taxon>Vertebrata</taxon>
        <taxon>Euteleostomi</taxon>
        <taxon>Actinopterygii</taxon>
        <taxon>Neopterygii</taxon>
        <taxon>Teleostei</taxon>
        <taxon>Ostariophysi</taxon>
        <taxon>Cypriniformes</taxon>
        <taxon>Nemacheilidae</taxon>
        <taxon>Triplophysa</taxon>
    </lineage>
</organism>
<dbReference type="InterPro" id="IPR056269">
    <property type="entry name" value="CUB_CDCP1_2nd_5th"/>
</dbReference>
<accession>A0A5A9MYS4</accession>
<evidence type="ECO:0000259" key="5">
    <source>
        <dbReference type="Pfam" id="PF23668"/>
    </source>
</evidence>
<dbReference type="PANTHER" id="PTHR14477">
    <property type="entry name" value="CUB DOMAIN-CONTAINING PROTEIN 1"/>
    <property type="match status" value="1"/>
</dbReference>
<feature type="signal peptide" evidence="2">
    <location>
        <begin position="1"/>
        <end position="26"/>
    </location>
</feature>
<keyword evidence="2" id="KW-0732">Signal</keyword>
<evidence type="ECO:0000256" key="2">
    <source>
        <dbReference type="SAM" id="SignalP"/>
    </source>
</evidence>
<evidence type="ECO:0008006" key="8">
    <source>
        <dbReference type="Google" id="ProtNLM"/>
    </source>
</evidence>
<keyword evidence="7" id="KW-1185">Reference proteome</keyword>
<dbReference type="Pfam" id="PF23667">
    <property type="entry name" value="CUB_CDCP1_1"/>
    <property type="match status" value="1"/>
</dbReference>
<dbReference type="Pfam" id="PF23665">
    <property type="entry name" value="CDCP1_CUB_6"/>
    <property type="match status" value="2"/>
</dbReference>
<feature type="domain" description="CDCP1 third and sixth CUB" evidence="3">
    <location>
        <begin position="246"/>
        <end position="343"/>
    </location>
</feature>
<dbReference type="InterPro" id="IPR056268">
    <property type="entry name" value="CUB_CDCP1_1st"/>
</dbReference>
<gene>
    <name evidence="6" type="ORF">E1301_Tti017072</name>
</gene>
<evidence type="ECO:0000313" key="6">
    <source>
        <dbReference type="EMBL" id="KAA0702874.1"/>
    </source>
</evidence>
<dbReference type="InterPro" id="IPR038811">
    <property type="entry name" value="CDCP1"/>
</dbReference>
<reference evidence="6 7" key="1">
    <citation type="journal article" date="2019" name="Mol. Ecol. Resour.">
        <title>Chromosome-level genome assembly of Triplophysa tibetana, a fish adapted to the harsh high-altitude environment of the Tibetan Plateau.</title>
        <authorList>
            <person name="Yang X."/>
            <person name="Liu H."/>
            <person name="Ma Z."/>
            <person name="Zou Y."/>
            <person name="Zou M."/>
            <person name="Mao Y."/>
            <person name="Li X."/>
            <person name="Wang H."/>
            <person name="Chen T."/>
            <person name="Wang W."/>
            <person name="Yang R."/>
        </authorList>
    </citation>
    <scope>NUCLEOTIDE SEQUENCE [LARGE SCALE GENOMIC DNA]</scope>
    <source>
        <strain evidence="6">TTIB1903HZAU</strain>
        <tissue evidence="6">Muscle</tissue>
    </source>
</reference>
<dbReference type="Pfam" id="PF23668">
    <property type="entry name" value="CUB_CDCP1_2"/>
    <property type="match status" value="1"/>
</dbReference>
<evidence type="ECO:0000313" key="7">
    <source>
        <dbReference type="Proteomes" id="UP000324632"/>
    </source>
</evidence>
<proteinExistence type="predicted"/>
<feature type="domain" description="CDCP1 third and sixth CUB" evidence="3">
    <location>
        <begin position="418"/>
        <end position="530"/>
    </location>
</feature>